<dbReference type="AlphaFoldDB" id="A0A8I2YTR2"/>
<dbReference type="Proteomes" id="UP000683000">
    <property type="component" value="Unassembled WGS sequence"/>
</dbReference>
<protein>
    <submittedName>
        <fullName evidence="1">Uncharacterized protein</fullName>
    </submittedName>
</protein>
<keyword evidence="2" id="KW-1185">Reference proteome</keyword>
<evidence type="ECO:0000313" key="2">
    <source>
        <dbReference type="Proteomes" id="UP000683000"/>
    </source>
</evidence>
<proteinExistence type="predicted"/>
<dbReference type="OrthoDB" id="686384at2759"/>
<name>A0A8I2YTR2_9AGAM</name>
<sequence length="74" mass="8115">MSRSKSSVSLRETFALGPSIVPRVWVGLWQLSSNAWGSAPAARIRQGMARHVELGYNAFGASTFQRLCVSSDHH</sequence>
<evidence type="ECO:0000313" key="1">
    <source>
        <dbReference type="EMBL" id="KAG6378000.1"/>
    </source>
</evidence>
<organism evidence="1 2">
    <name type="scientific">Boletus reticuloceps</name>
    <dbReference type="NCBI Taxonomy" id="495285"/>
    <lineage>
        <taxon>Eukaryota</taxon>
        <taxon>Fungi</taxon>
        <taxon>Dikarya</taxon>
        <taxon>Basidiomycota</taxon>
        <taxon>Agaricomycotina</taxon>
        <taxon>Agaricomycetes</taxon>
        <taxon>Agaricomycetidae</taxon>
        <taxon>Boletales</taxon>
        <taxon>Boletineae</taxon>
        <taxon>Boletaceae</taxon>
        <taxon>Boletoideae</taxon>
        <taxon>Boletus</taxon>
    </lineage>
</organism>
<comment type="caution">
    <text evidence="1">The sequence shown here is derived from an EMBL/GenBank/DDBJ whole genome shotgun (WGS) entry which is preliminary data.</text>
</comment>
<accession>A0A8I2YTR2</accession>
<gene>
    <name evidence="1" type="ORF">JVT61DRAFT_14798</name>
</gene>
<dbReference type="EMBL" id="JAGFBS010000008">
    <property type="protein sequence ID" value="KAG6378000.1"/>
    <property type="molecule type" value="Genomic_DNA"/>
</dbReference>
<reference evidence="1" key="1">
    <citation type="submission" date="2021-03" db="EMBL/GenBank/DDBJ databases">
        <title>Evolutionary innovations through gain and loss of genes in the ectomycorrhizal Boletales.</title>
        <authorList>
            <person name="Wu G."/>
            <person name="Miyauchi S."/>
            <person name="Morin E."/>
            <person name="Yang Z.-L."/>
            <person name="Xu J."/>
            <person name="Martin F.M."/>
        </authorList>
    </citation>
    <scope>NUCLEOTIDE SEQUENCE</scope>
    <source>
        <strain evidence="1">BR01</strain>
    </source>
</reference>